<evidence type="ECO:0000259" key="8">
    <source>
        <dbReference type="Pfam" id="PF11967"/>
    </source>
</evidence>
<dbReference type="PANTHER" id="PTHR33991">
    <property type="entry name" value="DNA REPAIR PROTEIN RECO"/>
    <property type="match status" value="1"/>
</dbReference>
<dbReference type="Gene3D" id="1.20.1440.120">
    <property type="entry name" value="Recombination protein O, C-terminal domain"/>
    <property type="match status" value="1"/>
</dbReference>
<dbReference type="HAMAP" id="MF_00201">
    <property type="entry name" value="RecO"/>
    <property type="match status" value="1"/>
</dbReference>
<protein>
    <recommendedName>
        <fullName evidence="2 7">DNA repair protein RecO</fullName>
    </recommendedName>
    <alternativeName>
        <fullName evidence="6 7">Recombination protein O</fullName>
    </alternativeName>
</protein>
<dbReference type="Proteomes" id="UP000501130">
    <property type="component" value="Chromosome"/>
</dbReference>
<keyword evidence="5 7" id="KW-0234">DNA repair</keyword>
<evidence type="ECO:0000256" key="1">
    <source>
        <dbReference type="ARBA" id="ARBA00007452"/>
    </source>
</evidence>
<dbReference type="InterPro" id="IPR003717">
    <property type="entry name" value="RecO"/>
</dbReference>
<dbReference type="Pfam" id="PF02565">
    <property type="entry name" value="RecO_C"/>
    <property type="match status" value="1"/>
</dbReference>
<gene>
    <name evidence="7 9" type="primary">recO</name>
    <name evidence="9" type="ORF">HKT17_07350</name>
</gene>
<keyword evidence="4 7" id="KW-0233">DNA recombination</keyword>
<comment type="function">
    <text evidence="7">Involved in DNA repair and RecF pathway recombination.</text>
</comment>
<evidence type="ECO:0000256" key="7">
    <source>
        <dbReference type="HAMAP-Rule" id="MF_00201"/>
    </source>
</evidence>
<dbReference type="SUPFAM" id="SSF50249">
    <property type="entry name" value="Nucleic acid-binding proteins"/>
    <property type="match status" value="1"/>
</dbReference>
<accession>A0ABX6N6M2</accession>
<dbReference type="InterPro" id="IPR012340">
    <property type="entry name" value="NA-bd_OB-fold"/>
</dbReference>
<reference evidence="9 10" key="1">
    <citation type="submission" date="2020-05" db="EMBL/GenBank/DDBJ databases">
        <title>Compete genome of Limnobacter sp. SAORIC-580.</title>
        <authorList>
            <person name="Song J."/>
            <person name="Cho J.-C."/>
        </authorList>
    </citation>
    <scope>NUCLEOTIDE SEQUENCE [LARGE SCALE GENOMIC DNA]</scope>
    <source>
        <strain evidence="9 10">SAORIC-580</strain>
    </source>
</reference>
<feature type="domain" description="DNA replication/recombination mediator RecO N-terminal" evidence="8">
    <location>
        <begin position="9"/>
        <end position="80"/>
    </location>
</feature>
<dbReference type="NCBIfam" id="TIGR00613">
    <property type="entry name" value="reco"/>
    <property type="match status" value="1"/>
</dbReference>
<name>A0ABX6N6M2_9BURK</name>
<dbReference type="PANTHER" id="PTHR33991:SF1">
    <property type="entry name" value="DNA REPAIR PROTEIN RECO"/>
    <property type="match status" value="1"/>
</dbReference>
<dbReference type="InterPro" id="IPR022572">
    <property type="entry name" value="DNA_rep/recomb_RecO_N"/>
</dbReference>
<dbReference type="SUPFAM" id="SSF57863">
    <property type="entry name" value="ArfGap/RecO-like zinc finger"/>
    <property type="match status" value="1"/>
</dbReference>
<evidence type="ECO:0000256" key="5">
    <source>
        <dbReference type="ARBA" id="ARBA00023204"/>
    </source>
</evidence>
<evidence type="ECO:0000256" key="2">
    <source>
        <dbReference type="ARBA" id="ARBA00021310"/>
    </source>
</evidence>
<proteinExistence type="inferred from homology"/>
<dbReference type="RefSeq" id="WP_171098972.1">
    <property type="nucleotide sequence ID" value="NZ_CP053084.1"/>
</dbReference>
<dbReference type="Pfam" id="PF11967">
    <property type="entry name" value="RecO_N"/>
    <property type="match status" value="1"/>
</dbReference>
<evidence type="ECO:0000313" key="9">
    <source>
        <dbReference type="EMBL" id="QJR29540.1"/>
    </source>
</evidence>
<organism evidence="9 10">
    <name type="scientific">Limnobacter profundi</name>
    <dbReference type="NCBI Taxonomy" id="2732163"/>
    <lineage>
        <taxon>Bacteria</taxon>
        <taxon>Pseudomonadati</taxon>
        <taxon>Pseudomonadota</taxon>
        <taxon>Betaproteobacteria</taxon>
        <taxon>Burkholderiales</taxon>
        <taxon>Burkholderiaceae</taxon>
        <taxon>Limnobacter</taxon>
    </lineage>
</organism>
<dbReference type="InterPro" id="IPR042242">
    <property type="entry name" value="RecO_C"/>
</dbReference>
<dbReference type="Gene3D" id="2.40.50.140">
    <property type="entry name" value="Nucleic acid-binding proteins"/>
    <property type="match status" value="1"/>
</dbReference>
<dbReference type="EMBL" id="CP053084">
    <property type="protein sequence ID" value="QJR29540.1"/>
    <property type="molecule type" value="Genomic_DNA"/>
</dbReference>
<comment type="similarity">
    <text evidence="1 7">Belongs to the RecO family.</text>
</comment>
<evidence type="ECO:0000256" key="4">
    <source>
        <dbReference type="ARBA" id="ARBA00023172"/>
    </source>
</evidence>
<sequence>MNNTRSNTDFAYVLHSVPYKETSLIVELFCKEHGRLPVVAKGAKRPHSGLRAVLVSFQPLSVRFTGKSEVKTLMQAEWLGGLMSPDGKALFAAYYLNELLMRGLSREDTHPDLFELYQNTLLGLAGGDDMNVCIRQFEVGLLQSLGYGFDWQQDRAGVAIDPDRHYVWQEQEGWAPSDGGNVNNSTNSSVEQLVQGLWIAEIQNGIWSKSAASALKPITRKLLMTHIAPNGLMSRVWMEHLLRA</sequence>
<dbReference type="InterPro" id="IPR037278">
    <property type="entry name" value="ARFGAP/RecO"/>
</dbReference>
<evidence type="ECO:0000313" key="10">
    <source>
        <dbReference type="Proteomes" id="UP000501130"/>
    </source>
</evidence>
<keyword evidence="10" id="KW-1185">Reference proteome</keyword>
<keyword evidence="3 7" id="KW-0227">DNA damage</keyword>
<evidence type="ECO:0000256" key="6">
    <source>
        <dbReference type="ARBA" id="ARBA00033409"/>
    </source>
</evidence>
<evidence type="ECO:0000256" key="3">
    <source>
        <dbReference type="ARBA" id="ARBA00022763"/>
    </source>
</evidence>